<accession>A0ABS4XAQ6</accession>
<evidence type="ECO:0000256" key="4">
    <source>
        <dbReference type="ARBA" id="ARBA00023136"/>
    </source>
</evidence>
<evidence type="ECO:0000256" key="3">
    <source>
        <dbReference type="ARBA" id="ARBA00022989"/>
    </source>
</evidence>
<dbReference type="InterPro" id="IPR010445">
    <property type="entry name" value="LapA_dom"/>
</dbReference>
<dbReference type="RefSeq" id="WP_209996400.1">
    <property type="nucleotide sequence ID" value="NZ_BAAAJY010000007.1"/>
</dbReference>
<keyword evidence="1" id="KW-1003">Cell membrane</keyword>
<sequence>MGSEETMTDDPLTPQGQEPEVPPNKPEAAPARPAVGTRAGVVWTFTIVALIVLVFLVVFMVQNQDRVTVYFLGFHGQLALGVAMLIAAVAGATVVAIAGAVRIIQLRSRARTSGKRQDRKSS</sequence>
<proteinExistence type="predicted"/>
<dbReference type="EMBL" id="JAGIOF010000001">
    <property type="protein sequence ID" value="MBP2385550.1"/>
    <property type="molecule type" value="Genomic_DNA"/>
</dbReference>
<reference evidence="8 9" key="1">
    <citation type="submission" date="2021-03" db="EMBL/GenBank/DDBJ databases">
        <title>Sequencing the genomes of 1000 actinobacteria strains.</title>
        <authorList>
            <person name="Klenk H.-P."/>
        </authorList>
    </citation>
    <scope>NUCLEOTIDE SEQUENCE [LARGE SCALE GENOMIC DNA]</scope>
    <source>
        <strain evidence="8 9">DSM 15797</strain>
    </source>
</reference>
<name>A0ABS4XAQ6_9MICC</name>
<feature type="region of interest" description="Disordered" evidence="5">
    <location>
        <begin position="1"/>
        <end position="33"/>
    </location>
</feature>
<gene>
    <name evidence="8" type="ORF">JOF47_001061</name>
</gene>
<keyword evidence="4 6" id="KW-0472">Membrane</keyword>
<dbReference type="Proteomes" id="UP001296993">
    <property type="component" value="Unassembled WGS sequence"/>
</dbReference>
<evidence type="ECO:0000313" key="9">
    <source>
        <dbReference type="Proteomes" id="UP001296993"/>
    </source>
</evidence>
<comment type="caution">
    <text evidence="8">The sequence shown here is derived from an EMBL/GenBank/DDBJ whole genome shotgun (WGS) entry which is preliminary data.</text>
</comment>
<keyword evidence="3 6" id="KW-1133">Transmembrane helix</keyword>
<protein>
    <submittedName>
        <fullName evidence="8">Integral membrane protein</fullName>
    </submittedName>
</protein>
<evidence type="ECO:0000259" key="7">
    <source>
        <dbReference type="Pfam" id="PF06305"/>
    </source>
</evidence>
<evidence type="ECO:0000256" key="6">
    <source>
        <dbReference type="SAM" id="Phobius"/>
    </source>
</evidence>
<keyword evidence="2 6" id="KW-0812">Transmembrane</keyword>
<organism evidence="8 9">
    <name type="scientific">Paeniglutamicibacter kerguelensis</name>
    <dbReference type="NCBI Taxonomy" id="254788"/>
    <lineage>
        <taxon>Bacteria</taxon>
        <taxon>Bacillati</taxon>
        <taxon>Actinomycetota</taxon>
        <taxon>Actinomycetes</taxon>
        <taxon>Micrococcales</taxon>
        <taxon>Micrococcaceae</taxon>
        <taxon>Paeniglutamicibacter</taxon>
    </lineage>
</organism>
<dbReference type="Pfam" id="PF06305">
    <property type="entry name" value="LapA_dom"/>
    <property type="match status" value="1"/>
</dbReference>
<evidence type="ECO:0000256" key="1">
    <source>
        <dbReference type="ARBA" id="ARBA00022475"/>
    </source>
</evidence>
<feature type="transmembrane region" description="Helical" evidence="6">
    <location>
        <begin position="81"/>
        <end position="101"/>
    </location>
</feature>
<feature type="domain" description="Lipopolysaccharide assembly protein A" evidence="7">
    <location>
        <begin position="62"/>
        <end position="115"/>
    </location>
</feature>
<keyword evidence="9" id="KW-1185">Reference proteome</keyword>
<evidence type="ECO:0000313" key="8">
    <source>
        <dbReference type="EMBL" id="MBP2385550.1"/>
    </source>
</evidence>
<evidence type="ECO:0000256" key="5">
    <source>
        <dbReference type="SAM" id="MobiDB-lite"/>
    </source>
</evidence>
<feature type="transmembrane region" description="Helical" evidence="6">
    <location>
        <begin position="41"/>
        <end position="61"/>
    </location>
</feature>
<evidence type="ECO:0000256" key="2">
    <source>
        <dbReference type="ARBA" id="ARBA00022692"/>
    </source>
</evidence>